<dbReference type="SUPFAM" id="SSF53756">
    <property type="entry name" value="UDP-Glycosyltransferase/glycogen phosphorylase"/>
    <property type="match status" value="1"/>
</dbReference>
<name>A0ABT7W9G0_9BORD</name>
<gene>
    <name evidence="3" type="ORF">QUC21_22580</name>
</gene>
<dbReference type="Gene3D" id="3.40.50.2000">
    <property type="entry name" value="Glycogen Phosphorylase B"/>
    <property type="match status" value="2"/>
</dbReference>
<reference evidence="3" key="1">
    <citation type="submission" date="2023-06" db="EMBL/GenBank/DDBJ databases">
        <title>full genome analysis of Phenantherene degrader P3.</title>
        <authorList>
            <person name="Akbar A."/>
            <person name="Rahmeh R."/>
            <person name="Kishk M."/>
        </authorList>
    </citation>
    <scope>NUCLEOTIDE SEQUENCE</scope>
    <source>
        <strain evidence="3">P3</strain>
    </source>
</reference>
<dbReference type="RefSeq" id="WP_289786772.1">
    <property type="nucleotide sequence ID" value="NZ_JAUDJE010000029.1"/>
</dbReference>
<keyword evidence="4" id="KW-1185">Reference proteome</keyword>
<keyword evidence="2" id="KW-0808">Transferase</keyword>
<dbReference type="InterPro" id="IPR051199">
    <property type="entry name" value="LPS_LOS_Heptosyltrfase"/>
</dbReference>
<evidence type="ECO:0000256" key="1">
    <source>
        <dbReference type="ARBA" id="ARBA00022676"/>
    </source>
</evidence>
<dbReference type="EMBL" id="JAUDJE010000029">
    <property type="protein sequence ID" value="MDM9561835.1"/>
    <property type="molecule type" value="Genomic_DNA"/>
</dbReference>
<dbReference type="Proteomes" id="UP001175604">
    <property type="component" value="Unassembled WGS sequence"/>
</dbReference>
<proteinExistence type="predicted"/>
<keyword evidence="1" id="KW-0328">Glycosyltransferase</keyword>
<accession>A0ABT7W9G0</accession>
<evidence type="ECO:0000256" key="2">
    <source>
        <dbReference type="ARBA" id="ARBA00022679"/>
    </source>
</evidence>
<dbReference type="InterPro" id="IPR002201">
    <property type="entry name" value="Glyco_trans_9"/>
</dbReference>
<protein>
    <submittedName>
        <fullName evidence="3">Glycosyltransferase family 9 protein</fullName>
    </submittedName>
</protein>
<dbReference type="Pfam" id="PF01075">
    <property type="entry name" value="Glyco_transf_9"/>
    <property type="match status" value="1"/>
</dbReference>
<dbReference type="PANTHER" id="PTHR30160">
    <property type="entry name" value="TETRAACYLDISACCHARIDE 4'-KINASE-RELATED"/>
    <property type="match status" value="1"/>
</dbReference>
<comment type="caution">
    <text evidence="3">The sequence shown here is derived from an EMBL/GenBank/DDBJ whole genome shotgun (WGS) entry which is preliminary data.</text>
</comment>
<organism evidence="3 4">
    <name type="scientific">Bordetella petrii</name>
    <dbReference type="NCBI Taxonomy" id="94624"/>
    <lineage>
        <taxon>Bacteria</taxon>
        <taxon>Pseudomonadati</taxon>
        <taxon>Pseudomonadota</taxon>
        <taxon>Betaproteobacteria</taxon>
        <taxon>Burkholderiales</taxon>
        <taxon>Alcaligenaceae</taxon>
        <taxon>Bordetella</taxon>
    </lineage>
</organism>
<sequence>MEDVVVYIRSRAKFGDQIVSFPALYQLKQWWPQATLRVVGQHTVSGYYLALPWVDEYVQAESLLDAAKAMPWRADMAVYLHHSSERYGIISLLRRPKVRLGFQNGRMLDFAWSHAWRKDINEYIGLANLLMLGTYRPVQPEAVARACFEHIAALAQRPVPPADVVMIPGGGDGEFKRWGIRNFVALADLLKARLGAQTRFSFILGPAEAAEQAALQALNRPDFELVSGRSVAELAALMLDARLIVANDCGPSHIGQGACVPYVGIFNEANPEWFWARPYTEAVYPDSGRVDIQLVAPAQVAQACLRVLQAPRTR</sequence>
<evidence type="ECO:0000313" key="4">
    <source>
        <dbReference type="Proteomes" id="UP001175604"/>
    </source>
</evidence>
<evidence type="ECO:0000313" key="3">
    <source>
        <dbReference type="EMBL" id="MDM9561835.1"/>
    </source>
</evidence>